<organism evidence="1 2">
    <name type="scientific">Flavobacterium ardleyense</name>
    <dbReference type="NCBI Taxonomy" id="2038737"/>
    <lineage>
        <taxon>Bacteria</taxon>
        <taxon>Pseudomonadati</taxon>
        <taxon>Bacteroidota</taxon>
        <taxon>Flavobacteriia</taxon>
        <taxon>Flavobacteriales</taxon>
        <taxon>Flavobacteriaceae</taxon>
        <taxon>Flavobacterium</taxon>
    </lineage>
</organism>
<gene>
    <name evidence="1" type="ORF">ACFSX9_04015</name>
</gene>
<protein>
    <submittedName>
        <fullName evidence="1">Uncharacterized protein</fullName>
    </submittedName>
</protein>
<comment type="caution">
    <text evidence="1">The sequence shown here is derived from an EMBL/GenBank/DDBJ whole genome shotgun (WGS) entry which is preliminary data.</text>
</comment>
<sequence>MSKFTITLDQAKKWAITWRNNPPKELAKGHLIPVESLKTLIQTADVVSVRAYMGIDENKTQKLFFVGVNSDGKDLVDETHLIYDATEPCPTKCDPSSPFFKL</sequence>
<dbReference type="Proteomes" id="UP001597549">
    <property type="component" value="Unassembled WGS sequence"/>
</dbReference>
<name>A0ABW5Z6Z9_9FLAO</name>
<evidence type="ECO:0000313" key="1">
    <source>
        <dbReference type="EMBL" id="MFD2907896.1"/>
    </source>
</evidence>
<accession>A0ABW5Z6Z9</accession>
<dbReference type="RefSeq" id="WP_379804716.1">
    <property type="nucleotide sequence ID" value="NZ_JBHUOL010000010.1"/>
</dbReference>
<keyword evidence="2" id="KW-1185">Reference proteome</keyword>
<dbReference type="EMBL" id="JBHUOL010000010">
    <property type="protein sequence ID" value="MFD2907896.1"/>
    <property type="molecule type" value="Genomic_DNA"/>
</dbReference>
<reference evidence="2" key="1">
    <citation type="journal article" date="2019" name="Int. J. Syst. Evol. Microbiol.">
        <title>The Global Catalogue of Microorganisms (GCM) 10K type strain sequencing project: providing services to taxonomists for standard genome sequencing and annotation.</title>
        <authorList>
            <consortium name="The Broad Institute Genomics Platform"/>
            <consortium name="The Broad Institute Genome Sequencing Center for Infectious Disease"/>
            <person name="Wu L."/>
            <person name="Ma J."/>
        </authorList>
    </citation>
    <scope>NUCLEOTIDE SEQUENCE [LARGE SCALE GENOMIC DNA]</scope>
    <source>
        <strain evidence="2">KCTC 52644</strain>
    </source>
</reference>
<proteinExistence type="predicted"/>
<evidence type="ECO:0000313" key="2">
    <source>
        <dbReference type="Proteomes" id="UP001597549"/>
    </source>
</evidence>